<evidence type="ECO:0000256" key="1">
    <source>
        <dbReference type="ARBA" id="ARBA00004651"/>
    </source>
</evidence>
<evidence type="ECO:0000256" key="7">
    <source>
        <dbReference type="SAM" id="Phobius"/>
    </source>
</evidence>
<feature type="transmembrane region" description="Helical" evidence="7">
    <location>
        <begin position="311"/>
        <end position="332"/>
    </location>
</feature>
<feature type="transmembrane region" description="Helical" evidence="7">
    <location>
        <begin position="254"/>
        <end position="273"/>
    </location>
</feature>
<gene>
    <name evidence="9" type="ORF">FC85_GL000099</name>
</gene>
<feature type="transmembrane region" description="Helical" evidence="7">
    <location>
        <begin position="43"/>
        <end position="60"/>
    </location>
</feature>
<organism evidence="9 10">
    <name type="scientific">Lentilactobacillus diolivorans DSM 14421</name>
    <dbReference type="NCBI Taxonomy" id="1423739"/>
    <lineage>
        <taxon>Bacteria</taxon>
        <taxon>Bacillati</taxon>
        <taxon>Bacillota</taxon>
        <taxon>Bacilli</taxon>
        <taxon>Lactobacillales</taxon>
        <taxon>Lactobacillaceae</taxon>
        <taxon>Lentilactobacillus</taxon>
    </lineage>
</organism>
<accession>A0A0R1S9I8</accession>
<name>A0A0R1S9I8_9LACO</name>
<feature type="transmembrane region" description="Helical" evidence="7">
    <location>
        <begin position="214"/>
        <end position="234"/>
    </location>
</feature>
<dbReference type="InterPro" id="IPR002656">
    <property type="entry name" value="Acyl_transf_3_dom"/>
</dbReference>
<evidence type="ECO:0000313" key="9">
    <source>
        <dbReference type="EMBL" id="KRL65548.1"/>
    </source>
</evidence>
<evidence type="ECO:0000256" key="6">
    <source>
        <dbReference type="ARBA" id="ARBA00023136"/>
    </source>
</evidence>
<dbReference type="GO" id="GO:0005886">
    <property type="term" value="C:plasma membrane"/>
    <property type="evidence" value="ECO:0007669"/>
    <property type="project" value="UniProtKB-SubCell"/>
</dbReference>
<dbReference type="AlphaFoldDB" id="A0A0R1S9I8"/>
<dbReference type="GO" id="GO:0009246">
    <property type="term" value="P:enterobacterial common antigen biosynthetic process"/>
    <property type="evidence" value="ECO:0007669"/>
    <property type="project" value="TreeGrafter"/>
</dbReference>
<keyword evidence="6 7" id="KW-0472">Membrane</keyword>
<comment type="similarity">
    <text evidence="2">Belongs to the acyltransferase 3 family.</text>
</comment>
<dbReference type="Pfam" id="PF01757">
    <property type="entry name" value="Acyl_transf_3"/>
    <property type="match status" value="1"/>
</dbReference>
<feature type="transmembrane region" description="Helical" evidence="7">
    <location>
        <begin position="120"/>
        <end position="144"/>
    </location>
</feature>
<feature type="transmembrane region" description="Helical" evidence="7">
    <location>
        <begin position="81"/>
        <end position="100"/>
    </location>
</feature>
<dbReference type="Proteomes" id="UP000052013">
    <property type="component" value="Unassembled WGS sequence"/>
</dbReference>
<sequence length="341" mass="39165">MKQLMVSNDKNKTRIDWIDIAKAYGIIAVVLGHILPGNLFSQFLYWWHIPIFFIIAGIFLKPLECPNSWINFYKKRVKGEFLLYMCMGVLLVYLYTVIHHKNSTFLMDHWFDLILGGRTLNFYTSTFWFINVYLLTIISVTGLISVTHNRWVHLLVLVGGLFLETSYKQITWMHINGFAMMPWNLDTVLITAFYTYLGYYLFQTNQKWIEKKWVALLIIVLASIILGLKITGWFNFQLSLKSHLIQSSLPTGVAVAIIPVIFALAIMACAWLTTKTAIRCPLSFVGQHTLAIMYGHKICLDVCQLGGIENVVIRLIIGITIPAMLGVIIQWVRKKYDAKTS</sequence>
<evidence type="ECO:0000256" key="4">
    <source>
        <dbReference type="ARBA" id="ARBA00022692"/>
    </source>
</evidence>
<dbReference type="GO" id="GO:0016413">
    <property type="term" value="F:O-acetyltransferase activity"/>
    <property type="evidence" value="ECO:0007669"/>
    <property type="project" value="TreeGrafter"/>
</dbReference>
<dbReference type="PATRIC" id="fig|1423739.3.peg.105"/>
<keyword evidence="3" id="KW-1003">Cell membrane</keyword>
<feature type="transmembrane region" description="Helical" evidence="7">
    <location>
        <begin position="151"/>
        <end position="170"/>
    </location>
</feature>
<dbReference type="PANTHER" id="PTHR40074:SF2">
    <property type="entry name" value="O-ACETYLTRANSFERASE WECH"/>
    <property type="match status" value="1"/>
</dbReference>
<comment type="subcellular location">
    <subcellularLocation>
        <location evidence="1">Cell membrane</location>
        <topology evidence="1">Multi-pass membrane protein</topology>
    </subcellularLocation>
</comment>
<evidence type="ECO:0000256" key="5">
    <source>
        <dbReference type="ARBA" id="ARBA00022989"/>
    </source>
</evidence>
<keyword evidence="9" id="KW-0808">Transferase</keyword>
<evidence type="ECO:0000256" key="2">
    <source>
        <dbReference type="ARBA" id="ARBA00007400"/>
    </source>
</evidence>
<keyword evidence="9" id="KW-0012">Acyltransferase</keyword>
<feature type="transmembrane region" description="Helical" evidence="7">
    <location>
        <begin position="182"/>
        <end position="202"/>
    </location>
</feature>
<keyword evidence="4 7" id="KW-0812">Transmembrane</keyword>
<evidence type="ECO:0000313" key="10">
    <source>
        <dbReference type="Proteomes" id="UP000052013"/>
    </source>
</evidence>
<evidence type="ECO:0000259" key="8">
    <source>
        <dbReference type="Pfam" id="PF01757"/>
    </source>
</evidence>
<dbReference type="EMBL" id="AZEY01000066">
    <property type="protein sequence ID" value="KRL65548.1"/>
    <property type="molecule type" value="Genomic_DNA"/>
</dbReference>
<dbReference type="PANTHER" id="PTHR40074">
    <property type="entry name" value="O-ACETYLTRANSFERASE WECH"/>
    <property type="match status" value="1"/>
</dbReference>
<feature type="transmembrane region" description="Helical" evidence="7">
    <location>
        <begin position="20"/>
        <end position="37"/>
    </location>
</feature>
<protein>
    <submittedName>
        <fullName evidence="9">Acyltransferase 3</fullName>
    </submittedName>
</protein>
<evidence type="ECO:0000256" key="3">
    <source>
        <dbReference type="ARBA" id="ARBA00022475"/>
    </source>
</evidence>
<proteinExistence type="inferred from homology"/>
<dbReference type="STRING" id="1423739.FC85_GL000099"/>
<keyword evidence="5 7" id="KW-1133">Transmembrane helix</keyword>
<dbReference type="RefSeq" id="WP_057864696.1">
    <property type="nucleotide sequence ID" value="NZ_AZEY01000066.1"/>
</dbReference>
<feature type="domain" description="Acyltransferase 3" evidence="8">
    <location>
        <begin position="15"/>
        <end position="292"/>
    </location>
</feature>
<comment type="caution">
    <text evidence="9">The sequence shown here is derived from an EMBL/GenBank/DDBJ whole genome shotgun (WGS) entry which is preliminary data.</text>
</comment>
<reference evidence="9 10" key="1">
    <citation type="journal article" date="2015" name="Genome Announc.">
        <title>Expanding the biotechnology potential of lactobacilli through comparative genomics of 213 strains and associated genera.</title>
        <authorList>
            <person name="Sun Z."/>
            <person name="Harris H.M."/>
            <person name="McCann A."/>
            <person name="Guo C."/>
            <person name="Argimon S."/>
            <person name="Zhang W."/>
            <person name="Yang X."/>
            <person name="Jeffery I.B."/>
            <person name="Cooney J.C."/>
            <person name="Kagawa T.F."/>
            <person name="Liu W."/>
            <person name="Song Y."/>
            <person name="Salvetti E."/>
            <person name="Wrobel A."/>
            <person name="Rasinkangas P."/>
            <person name="Parkhill J."/>
            <person name="Rea M.C."/>
            <person name="O'Sullivan O."/>
            <person name="Ritari J."/>
            <person name="Douillard F.P."/>
            <person name="Paul Ross R."/>
            <person name="Yang R."/>
            <person name="Briner A.E."/>
            <person name="Felis G.E."/>
            <person name="de Vos W.M."/>
            <person name="Barrangou R."/>
            <person name="Klaenhammer T.R."/>
            <person name="Caufield P.W."/>
            <person name="Cui Y."/>
            <person name="Zhang H."/>
            <person name="O'Toole P.W."/>
        </authorList>
    </citation>
    <scope>NUCLEOTIDE SEQUENCE [LARGE SCALE GENOMIC DNA]</scope>
    <source>
        <strain evidence="9 10">DSM 14421</strain>
    </source>
</reference>